<sequence>MNGWNQAASRTNKAHHALAKTATAGMAWGSSPGCAVVK</sequence>
<protein>
    <submittedName>
        <fullName evidence="1">Uncharacterized protein</fullName>
    </submittedName>
</protein>
<dbReference type="AlphaFoldDB" id="A0A8T1ABE6"/>
<accession>A0A8T1ABE6</accession>
<dbReference type="Proteomes" id="UP000736787">
    <property type="component" value="Unassembled WGS sequence"/>
</dbReference>
<evidence type="ECO:0000313" key="2">
    <source>
        <dbReference type="Proteomes" id="UP000736787"/>
    </source>
</evidence>
<dbReference type="EMBL" id="RCMK01003533">
    <property type="protein sequence ID" value="KAG2874580.1"/>
    <property type="molecule type" value="Genomic_DNA"/>
</dbReference>
<evidence type="ECO:0000313" key="1">
    <source>
        <dbReference type="EMBL" id="KAG2874580.1"/>
    </source>
</evidence>
<reference evidence="1" key="1">
    <citation type="submission" date="2018-10" db="EMBL/GenBank/DDBJ databases">
        <title>Effector identification in a new, highly contiguous assembly of the strawberry crown rot pathogen Phytophthora cactorum.</title>
        <authorList>
            <person name="Armitage A.D."/>
            <person name="Nellist C.F."/>
            <person name="Bates H."/>
            <person name="Vickerstaff R.J."/>
            <person name="Harrison R.J."/>
        </authorList>
    </citation>
    <scope>NUCLEOTIDE SEQUENCE</scope>
    <source>
        <strain evidence="1">4040</strain>
    </source>
</reference>
<gene>
    <name evidence="1" type="ORF">PC117_g27589</name>
</gene>
<proteinExistence type="predicted"/>
<name>A0A8T1ABE6_9STRA</name>
<organism evidence="1 2">
    <name type="scientific">Phytophthora cactorum</name>
    <dbReference type="NCBI Taxonomy" id="29920"/>
    <lineage>
        <taxon>Eukaryota</taxon>
        <taxon>Sar</taxon>
        <taxon>Stramenopiles</taxon>
        <taxon>Oomycota</taxon>
        <taxon>Peronosporomycetes</taxon>
        <taxon>Peronosporales</taxon>
        <taxon>Peronosporaceae</taxon>
        <taxon>Phytophthora</taxon>
    </lineage>
</organism>
<comment type="caution">
    <text evidence="1">The sequence shown here is derived from an EMBL/GenBank/DDBJ whole genome shotgun (WGS) entry which is preliminary data.</text>
</comment>